<dbReference type="GO" id="GO:0003955">
    <property type="term" value="F:NAD(P)H dehydrogenase (quinone) activity"/>
    <property type="evidence" value="ECO:0007669"/>
    <property type="project" value="UniProtKB-EC"/>
</dbReference>
<accession>A0ABT7FKG1</accession>
<dbReference type="PANTHER" id="PTHR47129">
    <property type="entry name" value="QUINONE OXIDOREDUCTASE 2"/>
    <property type="match status" value="1"/>
</dbReference>
<dbReference type="EMBL" id="JASNJE010000036">
    <property type="protein sequence ID" value="MDK3075378.1"/>
    <property type="molecule type" value="Genomic_DNA"/>
</dbReference>
<sequence>MSDQTAKYLVTGASGQLGSLVLADLVKKVPAENVAALVRRPESAAPLEALNIEVRIGDYDDPVALELAFKGIDRLLLISASEVGKRTAQHKNAIDAAKAAGVGFLVYTSILRADSTPIGLAAEHKATEEAIKASGIPHAFLRNGWYTENKTASIAPALEHGAYIGSAGEGRFSSAARQDYAEAAVAVLTAETPEHGAVYELAGDESYSMAEFAAEIASAAGKPVAYVDMGEVEFAGALESAGLPGPIAAMLADSDASAAKGALQDDSHTLQRLIGRPTTPWAETVRAAVKELTFA</sequence>
<keyword evidence="3" id="KW-1185">Reference proteome</keyword>
<name>A0ABT7FKG1_9RHOB</name>
<proteinExistence type="predicted"/>
<keyword evidence="2" id="KW-0560">Oxidoreductase</keyword>
<dbReference type="InterPro" id="IPR016040">
    <property type="entry name" value="NAD(P)-bd_dom"/>
</dbReference>
<evidence type="ECO:0000313" key="3">
    <source>
        <dbReference type="Proteomes" id="UP001227126"/>
    </source>
</evidence>
<dbReference type="Gene3D" id="3.90.25.10">
    <property type="entry name" value="UDP-galactose 4-epimerase, domain 1"/>
    <property type="match status" value="1"/>
</dbReference>
<reference evidence="2 3" key="1">
    <citation type="submission" date="2023-05" db="EMBL/GenBank/DDBJ databases">
        <title>Sedimentitalea sp. nov. JM2-8.</title>
        <authorList>
            <person name="Huang J."/>
        </authorList>
    </citation>
    <scope>NUCLEOTIDE SEQUENCE [LARGE SCALE GENOMIC DNA]</scope>
    <source>
        <strain evidence="2 3">JM2-8</strain>
    </source>
</reference>
<dbReference type="RefSeq" id="WP_284487305.1">
    <property type="nucleotide sequence ID" value="NZ_JASNJE010000036.1"/>
</dbReference>
<dbReference type="PANTHER" id="PTHR47129:SF1">
    <property type="entry name" value="NMRA-LIKE DOMAIN-CONTAINING PROTEIN"/>
    <property type="match status" value="1"/>
</dbReference>
<protein>
    <submittedName>
        <fullName evidence="2">SDR family oxidoreductase</fullName>
        <ecNumber evidence="2">1.6.5.2</ecNumber>
    </submittedName>
</protein>
<dbReference type="Gene3D" id="3.40.50.720">
    <property type="entry name" value="NAD(P)-binding Rossmann-like Domain"/>
    <property type="match status" value="1"/>
</dbReference>
<dbReference type="Pfam" id="PF13460">
    <property type="entry name" value="NAD_binding_10"/>
    <property type="match status" value="1"/>
</dbReference>
<feature type="domain" description="NAD(P)-binding" evidence="1">
    <location>
        <begin position="12"/>
        <end position="190"/>
    </location>
</feature>
<evidence type="ECO:0000313" key="2">
    <source>
        <dbReference type="EMBL" id="MDK3075378.1"/>
    </source>
</evidence>
<comment type="caution">
    <text evidence="2">The sequence shown here is derived from an EMBL/GenBank/DDBJ whole genome shotgun (WGS) entry which is preliminary data.</text>
</comment>
<dbReference type="Proteomes" id="UP001227126">
    <property type="component" value="Unassembled WGS sequence"/>
</dbReference>
<gene>
    <name evidence="2" type="ORF">QO034_20060</name>
</gene>
<dbReference type="InterPro" id="IPR052718">
    <property type="entry name" value="NmrA-type_oxidoreductase"/>
</dbReference>
<dbReference type="CDD" id="cd05269">
    <property type="entry name" value="TMR_SDR_a"/>
    <property type="match status" value="1"/>
</dbReference>
<organism evidence="2 3">
    <name type="scientific">Sedimentitalea xiamensis</name>
    <dbReference type="NCBI Taxonomy" id="3050037"/>
    <lineage>
        <taxon>Bacteria</taxon>
        <taxon>Pseudomonadati</taxon>
        <taxon>Pseudomonadota</taxon>
        <taxon>Alphaproteobacteria</taxon>
        <taxon>Rhodobacterales</taxon>
        <taxon>Paracoccaceae</taxon>
        <taxon>Sedimentitalea</taxon>
    </lineage>
</organism>
<dbReference type="EC" id="1.6.5.2" evidence="2"/>
<dbReference type="InterPro" id="IPR036291">
    <property type="entry name" value="NAD(P)-bd_dom_sf"/>
</dbReference>
<dbReference type="SUPFAM" id="SSF51735">
    <property type="entry name" value="NAD(P)-binding Rossmann-fold domains"/>
    <property type="match status" value="1"/>
</dbReference>
<evidence type="ECO:0000259" key="1">
    <source>
        <dbReference type="Pfam" id="PF13460"/>
    </source>
</evidence>